<proteinExistence type="predicted"/>
<name>A0A382W5E8_9ZZZZ</name>
<organism evidence="1">
    <name type="scientific">marine metagenome</name>
    <dbReference type="NCBI Taxonomy" id="408172"/>
    <lineage>
        <taxon>unclassified sequences</taxon>
        <taxon>metagenomes</taxon>
        <taxon>ecological metagenomes</taxon>
    </lineage>
</organism>
<accession>A0A382W5E8</accession>
<dbReference type="EMBL" id="UINC01157181">
    <property type="protein sequence ID" value="SVD54027.1"/>
    <property type="molecule type" value="Genomic_DNA"/>
</dbReference>
<sequence length="47" mass="4784">VVQARVTTSPESTSLAVVVYEYAASSVAEVTAVLEIVGASLVLATTM</sequence>
<reference evidence="1" key="1">
    <citation type="submission" date="2018-05" db="EMBL/GenBank/DDBJ databases">
        <authorList>
            <person name="Lanie J.A."/>
            <person name="Ng W.-L."/>
            <person name="Kazmierczak K.M."/>
            <person name="Andrzejewski T.M."/>
            <person name="Davidsen T.M."/>
            <person name="Wayne K.J."/>
            <person name="Tettelin H."/>
            <person name="Glass J.I."/>
            <person name="Rusch D."/>
            <person name="Podicherti R."/>
            <person name="Tsui H.-C.T."/>
            <person name="Winkler M.E."/>
        </authorList>
    </citation>
    <scope>NUCLEOTIDE SEQUENCE</scope>
</reference>
<gene>
    <name evidence="1" type="ORF">METZ01_LOCUS406881</name>
</gene>
<evidence type="ECO:0000313" key="1">
    <source>
        <dbReference type="EMBL" id="SVD54027.1"/>
    </source>
</evidence>
<feature type="non-terminal residue" evidence="1">
    <location>
        <position position="47"/>
    </location>
</feature>
<feature type="non-terminal residue" evidence="1">
    <location>
        <position position="1"/>
    </location>
</feature>
<protein>
    <submittedName>
        <fullName evidence="1">Uncharacterized protein</fullName>
    </submittedName>
</protein>
<dbReference type="AlphaFoldDB" id="A0A382W5E8"/>